<protein>
    <submittedName>
        <fullName evidence="1">Uncharacterized protein</fullName>
    </submittedName>
</protein>
<gene>
    <name evidence="1" type="ORF">SHKM778_41310</name>
</gene>
<dbReference type="AlphaFoldDB" id="A0AAT9HJZ4"/>
<reference evidence="1" key="2">
    <citation type="submission" date="2024-07" db="EMBL/GenBank/DDBJ databases">
        <title>Streptomyces haneummycinica sp. nov., a new antibiotic-producing actinobacterium isolated from marine sediment.</title>
        <authorList>
            <person name="Uemura M."/>
            <person name="Hamada M."/>
            <person name="Hirano S."/>
            <person name="Kobayashi K."/>
            <person name="Ohshiro T."/>
            <person name="Kobayashi T."/>
            <person name="Terahara T."/>
        </authorList>
    </citation>
    <scope>NUCLEOTIDE SEQUENCE</scope>
    <source>
        <strain evidence="1">KM77-8</strain>
    </source>
</reference>
<accession>A0AAT9HJZ4</accession>
<name>A0AAT9HJZ4_9ACTN</name>
<proteinExistence type="predicted"/>
<sequence length="139" mass="13597">MVCGGADLKDLTRLADEVAPAGLPFGDVVRALQNDGHIVVSVARVSAHGADDVADGLPAGDVAIALTDTRTAIAWGADALAPGGPGDVWRLLTAIPAARRVGRRSQTLARAGAALSGLMVARGGTPAAGSGSGSPGTAP</sequence>
<organism evidence="1">
    <name type="scientific">Streptomyces haneummycinicus</name>
    <dbReference type="NCBI Taxonomy" id="3074435"/>
    <lineage>
        <taxon>Bacteria</taxon>
        <taxon>Bacillati</taxon>
        <taxon>Actinomycetota</taxon>
        <taxon>Actinomycetes</taxon>
        <taxon>Kitasatosporales</taxon>
        <taxon>Streptomycetaceae</taxon>
        <taxon>Streptomyces</taxon>
    </lineage>
</organism>
<dbReference type="EMBL" id="AP035768">
    <property type="protein sequence ID" value="BFO17743.1"/>
    <property type="molecule type" value="Genomic_DNA"/>
</dbReference>
<evidence type="ECO:0000313" key="1">
    <source>
        <dbReference type="EMBL" id="BFO17743.1"/>
    </source>
</evidence>
<reference evidence="1" key="1">
    <citation type="submission" date="2024-06" db="EMBL/GenBank/DDBJ databases">
        <authorList>
            <consortium name="consrtm"/>
            <person name="Uemura M."/>
            <person name="Terahara T."/>
        </authorList>
    </citation>
    <scope>NUCLEOTIDE SEQUENCE</scope>
    <source>
        <strain evidence="1">KM77-8</strain>
    </source>
</reference>